<accession>A0A7S3FRU7</accession>
<name>A0A7S3FRU7_9CHLO</name>
<organism evidence="2">
    <name type="scientific">Chloropicon roscoffensis</name>
    <dbReference type="NCBI Taxonomy" id="1461544"/>
    <lineage>
        <taxon>Eukaryota</taxon>
        <taxon>Viridiplantae</taxon>
        <taxon>Chlorophyta</taxon>
        <taxon>Chloropicophyceae</taxon>
        <taxon>Chloropicales</taxon>
        <taxon>Chloropicaceae</taxon>
        <taxon>Chloropicon</taxon>
    </lineage>
</organism>
<feature type="region of interest" description="Disordered" evidence="1">
    <location>
        <begin position="65"/>
        <end position="172"/>
    </location>
</feature>
<evidence type="ECO:0000256" key="1">
    <source>
        <dbReference type="SAM" id="MobiDB-lite"/>
    </source>
</evidence>
<evidence type="ECO:0000313" key="3">
    <source>
        <dbReference type="EMBL" id="WZN64811.1"/>
    </source>
</evidence>
<proteinExistence type="predicted"/>
<feature type="compositionally biased region" description="Basic and acidic residues" evidence="1">
    <location>
        <begin position="113"/>
        <end position="138"/>
    </location>
</feature>
<feature type="compositionally biased region" description="Low complexity" evidence="1">
    <location>
        <begin position="71"/>
        <end position="84"/>
    </location>
</feature>
<reference evidence="2" key="1">
    <citation type="submission" date="2021-01" db="EMBL/GenBank/DDBJ databases">
        <authorList>
            <person name="Corre E."/>
            <person name="Pelletier E."/>
            <person name="Niang G."/>
            <person name="Scheremetjew M."/>
            <person name="Finn R."/>
            <person name="Kale V."/>
            <person name="Holt S."/>
            <person name="Cochrane G."/>
            <person name="Meng A."/>
            <person name="Brown T."/>
            <person name="Cohen L."/>
        </authorList>
    </citation>
    <scope>NUCLEOTIDE SEQUENCE</scope>
    <source>
        <strain evidence="2">RCC1871</strain>
    </source>
</reference>
<reference evidence="3 4" key="2">
    <citation type="submission" date="2024-03" db="EMBL/GenBank/DDBJ databases">
        <title>Complete genome sequence of the green alga Chloropicon roscoffensis RCC1871.</title>
        <authorList>
            <person name="Lemieux C."/>
            <person name="Pombert J.-F."/>
            <person name="Otis C."/>
            <person name="Turmel M."/>
        </authorList>
    </citation>
    <scope>NUCLEOTIDE SEQUENCE [LARGE SCALE GENOMIC DNA]</scope>
    <source>
        <strain evidence="3 4">RCC1871</strain>
    </source>
</reference>
<sequence>MPGKGKRRRLRNQQIAREQATRTQNMQNHRIFALHDGPNPLLSGKEDAHVPRNLRFIMDFTAKRERGAGGAEASTSAGASTSAKPGAEKVAARREDPASAPASKRAKKANGKAKAEPEFQLSKDKAARDGKVKLERTKAQGKKKKGYLQLRKEKKLEKKQRKKQAMQDDEDADLKYDERKFFDEVAYEPPQLAMQKSKEFYSAKKAGRNQR</sequence>
<dbReference type="EMBL" id="CP151510">
    <property type="protein sequence ID" value="WZN64811.1"/>
    <property type="molecule type" value="Genomic_DNA"/>
</dbReference>
<feature type="compositionally biased region" description="Basic residues" evidence="1">
    <location>
        <begin position="1"/>
        <end position="11"/>
    </location>
</feature>
<feature type="compositionally biased region" description="Basic and acidic residues" evidence="1">
    <location>
        <begin position="86"/>
        <end position="97"/>
    </location>
</feature>
<feature type="region of interest" description="Disordered" evidence="1">
    <location>
        <begin position="1"/>
        <end position="49"/>
    </location>
</feature>
<dbReference type="AlphaFoldDB" id="A0A7S3FRU7"/>
<protein>
    <submittedName>
        <fullName evidence="2">Uncharacterized protein</fullName>
    </submittedName>
</protein>
<gene>
    <name evidence="2" type="ORF">CROS1456_LOCUS9067</name>
    <name evidence="3" type="ORF">HKI87_10g63680</name>
</gene>
<evidence type="ECO:0000313" key="2">
    <source>
        <dbReference type="EMBL" id="CAE0195970.1"/>
    </source>
</evidence>
<feature type="compositionally biased region" description="Polar residues" evidence="1">
    <location>
        <begin position="12"/>
        <end position="28"/>
    </location>
</feature>
<keyword evidence="4" id="KW-1185">Reference proteome</keyword>
<evidence type="ECO:0000313" key="4">
    <source>
        <dbReference type="Proteomes" id="UP001472866"/>
    </source>
</evidence>
<dbReference type="Proteomes" id="UP001472866">
    <property type="component" value="Chromosome 10"/>
</dbReference>
<dbReference type="EMBL" id="HBHZ01011722">
    <property type="protein sequence ID" value="CAE0195970.1"/>
    <property type="molecule type" value="Transcribed_RNA"/>
</dbReference>